<dbReference type="PROSITE" id="PS50294">
    <property type="entry name" value="WD_REPEATS_REGION"/>
    <property type="match status" value="2"/>
</dbReference>
<evidence type="ECO:0000313" key="7">
    <source>
        <dbReference type="Proteomes" id="UP000007014"/>
    </source>
</evidence>
<evidence type="ECO:0000256" key="3">
    <source>
        <dbReference type="ARBA" id="ARBA00022737"/>
    </source>
</evidence>
<dbReference type="InterPro" id="IPR015943">
    <property type="entry name" value="WD40/YVTN_repeat-like_dom_sf"/>
</dbReference>
<dbReference type="GO" id="GO:0043130">
    <property type="term" value="F:ubiquitin binding"/>
    <property type="evidence" value="ECO:0007669"/>
    <property type="project" value="TreeGrafter"/>
</dbReference>
<sequence>MTDAQSLSFPRNARSEQRTVTYWCRFPEQQHRYGINAVLALQKPESQSDAYLLVSAGRDGSVRLWSIDHRAQQGRIAKQAHLRSLEEHTDWVNDVVSPGGYPTLVSCSSDATVKVWDLSAGACLATLVEHQDYVRALANVSSRQFVSTAYDNRIILWDLDRMVAFSEMRGDENESIYCIASALHRDGALNGSADCFVVAAGHSDRSIRLYDLRTSRDVMRLHGHADIVRRIRLSSNGLLCLSGGSDGAVRLWDIRQQRCLSVFHHVHEDSVWSLDVPPSFSWFVSGSRDGTVCRTDLRNSKETRRLFEPDGHSARREQVCDWSKAVLDVCIAPTANYSSNLWIGFGESQLRCVSMKHPDPTHECVIEGLPSVVDYRVLNNRRHVLVRDSEHGIHLWDVCRALNIRSFGRDRSLDDVIAEIDELVYVPSWFNVDTRMGSLGIRLRKSTVSDADVYAVDIGLEAESEDQKVNIGEHTLRGLFHWWRKQWLKRNPHVAETLNTGSGQSSDTGSTTAEKKAAVLTPFVFPGDIPVVVNEQGHIEPLIHKLAHRFDGSEIEERLMPSWVIDIVGRNRTLAKEQVKISFGLEPAIGSTLQSLRQSKLTAPRILRIRKAMAYVSAKLSEQTTSANQRASPGGHRGALGASRAATDALSSEPIVPPPQEIEILCRGHVLDPNMNLGTVRWLIWKSPKDLELTYRRRGEQTSNPAPESHPVP</sequence>
<dbReference type="SMART" id="SM00320">
    <property type="entry name" value="WD40"/>
    <property type="match status" value="6"/>
</dbReference>
<dbReference type="InterPro" id="IPR019775">
    <property type="entry name" value="WD40_repeat_CS"/>
</dbReference>
<evidence type="ECO:0000313" key="6">
    <source>
        <dbReference type="EMBL" id="BAM80214.1"/>
    </source>
</evidence>
<feature type="repeat" description="WD" evidence="4">
    <location>
        <begin position="221"/>
        <end position="262"/>
    </location>
</feature>
<name>M1V807_CYAM1</name>
<dbReference type="InterPro" id="IPR001680">
    <property type="entry name" value="WD40_rpt"/>
</dbReference>
<dbReference type="PROSITE" id="PS50082">
    <property type="entry name" value="WD_REPEATS_2"/>
    <property type="match status" value="3"/>
</dbReference>
<feature type="repeat" description="WD" evidence="4">
    <location>
        <begin position="49"/>
        <end position="68"/>
    </location>
</feature>
<dbReference type="eggNOG" id="KOG0308">
    <property type="taxonomic scope" value="Eukaryota"/>
</dbReference>
<dbReference type="Proteomes" id="UP000007014">
    <property type="component" value="Chromosome 10"/>
</dbReference>
<reference evidence="6 7" key="1">
    <citation type="journal article" date="2004" name="Nature">
        <title>Genome sequence of the ultrasmall unicellular red alga Cyanidioschyzon merolae 10D.</title>
        <authorList>
            <person name="Matsuzaki M."/>
            <person name="Misumi O."/>
            <person name="Shin-i T."/>
            <person name="Maruyama S."/>
            <person name="Takahara M."/>
            <person name="Miyagishima S."/>
            <person name="Mori T."/>
            <person name="Nishida K."/>
            <person name="Yagisawa F."/>
            <person name="Nishida K."/>
            <person name="Yoshida Y."/>
            <person name="Nishimura Y."/>
            <person name="Nakao S."/>
            <person name="Kobayashi T."/>
            <person name="Momoyama Y."/>
            <person name="Higashiyama T."/>
            <person name="Minoda A."/>
            <person name="Sano M."/>
            <person name="Nomoto H."/>
            <person name="Oishi K."/>
            <person name="Hayashi H."/>
            <person name="Ohta F."/>
            <person name="Nishizaka S."/>
            <person name="Haga S."/>
            <person name="Miura S."/>
            <person name="Morishita T."/>
            <person name="Kabeya Y."/>
            <person name="Terasawa K."/>
            <person name="Suzuki Y."/>
            <person name="Ishii Y."/>
            <person name="Asakawa S."/>
            <person name="Takano H."/>
            <person name="Ohta N."/>
            <person name="Kuroiwa H."/>
            <person name="Tanaka K."/>
            <person name="Shimizu N."/>
            <person name="Sugano S."/>
            <person name="Sato N."/>
            <person name="Nozaki H."/>
            <person name="Ogasawara N."/>
            <person name="Kohara Y."/>
            <person name="Kuroiwa T."/>
        </authorList>
    </citation>
    <scope>NUCLEOTIDE SEQUENCE [LARGE SCALE GENOMIC DNA]</scope>
    <source>
        <strain evidence="6 7">10D</strain>
    </source>
</reference>
<dbReference type="InterPro" id="IPR021772">
    <property type="entry name" value="WDR48/Bun107"/>
</dbReference>
<dbReference type="AlphaFoldDB" id="M1V807"/>
<gene>
    <name evidence="6" type="ORF">CYME_CMJ077C</name>
</gene>
<dbReference type="PRINTS" id="PR00320">
    <property type="entry name" value="GPROTEINBRPT"/>
</dbReference>
<dbReference type="STRING" id="280699.M1V807"/>
<protein>
    <submittedName>
        <fullName evidence="6">Uncharacterized protein</fullName>
    </submittedName>
</protein>
<dbReference type="Gene3D" id="2.130.10.10">
    <property type="entry name" value="YVTN repeat-like/Quinoprotein amine dehydrogenase"/>
    <property type="match status" value="2"/>
</dbReference>
<dbReference type="GeneID" id="16994154"/>
<dbReference type="Gramene" id="CMJ077CT">
    <property type="protein sequence ID" value="CMJ077CT"/>
    <property type="gene ID" value="CMJ077C"/>
</dbReference>
<keyword evidence="3" id="KW-0677">Repeat</keyword>
<dbReference type="OrthoDB" id="2421129at2759"/>
<feature type="repeat" description="WD" evidence="4">
    <location>
        <begin position="85"/>
        <end position="126"/>
    </location>
</feature>
<evidence type="ECO:0000256" key="4">
    <source>
        <dbReference type="PROSITE-ProRule" id="PRU00221"/>
    </source>
</evidence>
<dbReference type="Pfam" id="PF11816">
    <property type="entry name" value="DUF3337"/>
    <property type="match status" value="1"/>
</dbReference>
<dbReference type="InterPro" id="IPR020472">
    <property type="entry name" value="WD40_PAC1"/>
</dbReference>
<evidence type="ECO:0000256" key="1">
    <source>
        <dbReference type="ARBA" id="ARBA00006917"/>
    </source>
</evidence>
<dbReference type="Pfam" id="PF00400">
    <property type="entry name" value="WD40"/>
    <property type="match status" value="5"/>
</dbReference>
<accession>M1V807</accession>
<evidence type="ECO:0000256" key="5">
    <source>
        <dbReference type="SAM" id="MobiDB-lite"/>
    </source>
</evidence>
<dbReference type="OMA" id="IRHYHIL"/>
<feature type="region of interest" description="Disordered" evidence="5">
    <location>
        <begin position="621"/>
        <end position="655"/>
    </location>
</feature>
<organism evidence="6 7">
    <name type="scientific">Cyanidioschyzon merolae (strain NIES-3377 / 10D)</name>
    <name type="common">Unicellular red alga</name>
    <dbReference type="NCBI Taxonomy" id="280699"/>
    <lineage>
        <taxon>Eukaryota</taxon>
        <taxon>Rhodophyta</taxon>
        <taxon>Bangiophyceae</taxon>
        <taxon>Cyanidiales</taxon>
        <taxon>Cyanidiaceae</taxon>
        <taxon>Cyanidioschyzon</taxon>
    </lineage>
</organism>
<dbReference type="CDD" id="cd00200">
    <property type="entry name" value="WD40"/>
    <property type="match status" value="1"/>
</dbReference>
<dbReference type="InterPro" id="IPR051246">
    <property type="entry name" value="WDR48"/>
</dbReference>
<dbReference type="PANTHER" id="PTHR19862">
    <property type="entry name" value="WD REPEAT-CONTAINING PROTEIN 48"/>
    <property type="match status" value="1"/>
</dbReference>
<keyword evidence="2 4" id="KW-0853">WD repeat</keyword>
<feature type="compositionally biased region" description="Polar residues" evidence="5">
    <location>
        <begin position="621"/>
        <end position="631"/>
    </location>
</feature>
<reference evidence="6 7" key="2">
    <citation type="journal article" date="2007" name="BMC Biol.">
        <title>A 100%-complete sequence reveals unusually simple genomic features in the hot-spring red alga Cyanidioschyzon merolae.</title>
        <authorList>
            <person name="Nozaki H."/>
            <person name="Takano H."/>
            <person name="Misumi O."/>
            <person name="Terasawa K."/>
            <person name="Matsuzaki M."/>
            <person name="Maruyama S."/>
            <person name="Nishida K."/>
            <person name="Yagisawa F."/>
            <person name="Yoshida Y."/>
            <person name="Fujiwara T."/>
            <person name="Takio S."/>
            <person name="Tamura K."/>
            <person name="Chung S.J."/>
            <person name="Nakamura S."/>
            <person name="Kuroiwa H."/>
            <person name="Tanaka K."/>
            <person name="Sato N."/>
            <person name="Kuroiwa T."/>
        </authorList>
    </citation>
    <scope>NUCLEOTIDE SEQUENCE [LARGE SCALE GENOMIC DNA]</scope>
    <source>
        <strain evidence="6 7">10D</strain>
    </source>
</reference>
<proteinExistence type="inferred from homology"/>
<comment type="similarity">
    <text evidence="1">Belongs to the WD repeat WDR48 family.</text>
</comment>
<dbReference type="EMBL" id="AP006492">
    <property type="protein sequence ID" value="BAM80214.1"/>
    <property type="molecule type" value="Genomic_DNA"/>
</dbReference>
<dbReference type="GO" id="GO:0000724">
    <property type="term" value="P:double-strand break repair via homologous recombination"/>
    <property type="evidence" value="ECO:0007669"/>
    <property type="project" value="TreeGrafter"/>
</dbReference>
<dbReference type="InterPro" id="IPR036322">
    <property type="entry name" value="WD40_repeat_dom_sf"/>
</dbReference>
<dbReference type="SUPFAM" id="SSF50978">
    <property type="entry name" value="WD40 repeat-like"/>
    <property type="match status" value="1"/>
</dbReference>
<dbReference type="PANTHER" id="PTHR19862:SF14">
    <property type="entry name" value="WD REPEAT-CONTAINING PROTEIN 48"/>
    <property type="match status" value="1"/>
</dbReference>
<evidence type="ECO:0000256" key="2">
    <source>
        <dbReference type="ARBA" id="ARBA00022574"/>
    </source>
</evidence>
<keyword evidence="7" id="KW-1185">Reference proteome</keyword>
<dbReference type="PROSITE" id="PS00678">
    <property type="entry name" value="WD_REPEATS_1"/>
    <property type="match status" value="2"/>
</dbReference>
<dbReference type="HOGENOM" id="CLU_014960_0_1_1"/>
<dbReference type="RefSeq" id="XP_005534821.1">
    <property type="nucleotide sequence ID" value="XM_005534764.1"/>
</dbReference>
<dbReference type="KEGG" id="cme:CYME_CMJ077C"/>